<dbReference type="Gene3D" id="1.10.1080.10">
    <property type="entry name" value="Glutathione Synthetase, Chain A, domain 3"/>
    <property type="match status" value="1"/>
</dbReference>
<evidence type="ECO:0000313" key="18">
    <source>
        <dbReference type="Proteomes" id="UP001497497"/>
    </source>
</evidence>
<comment type="subunit">
    <text evidence="3">Homodimer.</text>
</comment>
<dbReference type="InterPro" id="IPR005615">
    <property type="entry name" value="Glutathione_synthase"/>
</dbReference>
<evidence type="ECO:0000256" key="5">
    <source>
        <dbReference type="ARBA" id="ARBA00020821"/>
    </source>
</evidence>
<evidence type="ECO:0000256" key="7">
    <source>
        <dbReference type="ARBA" id="ARBA00022684"/>
    </source>
</evidence>
<gene>
    <name evidence="17" type="ORF">GSLYS_00020537001</name>
</gene>
<evidence type="ECO:0000256" key="15">
    <source>
        <dbReference type="PIRSR" id="PIRSR001558-2"/>
    </source>
</evidence>
<feature type="domain" description="Glutathione synthase substrate-binding" evidence="16">
    <location>
        <begin position="214"/>
        <end position="314"/>
    </location>
</feature>
<feature type="binding site" evidence="14">
    <location>
        <position position="386"/>
    </location>
    <ligand>
        <name>ATP</name>
        <dbReference type="ChEBI" id="CHEBI:30616"/>
    </ligand>
</feature>
<feature type="binding site" evidence="15">
    <location>
        <position position="153"/>
    </location>
    <ligand>
        <name>Mg(2+)</name>
        <dbReference type="ChEBI" id="CHEBI:18420"/>
    </ligand>
</feature>
<keyword evidence="18" id="KW-1185">Reference proteome</keyword>
<proteinExistence type="inferred from homology"/>
<dbReference type="EC" id="6.3.2.3" evidence="4 13"/>
<dbReference type="InterPro" id="IPR016185">
    <property type="entry name" value="PreATP-grasp_dom_sf"/>
</dbReference>
<dbReference type="GO" id="GO:0000287">
    <property type="term" value="F:magnesium ion binding"/>
    <property type="evidence" value="ECO:0007669"/>
    <property type="project" value="UniProtKB-UniRule"/>
</dbReference>
<dbReference type="PIRSF" id="PIRSF001558">
    <property type="entry name" value="GSHase"/>
    <property type="match status" value="1"/>
</dbReference>
<feature type="binding site" evidence="14">
    <location>
        <position position="229"/>
    </location>
    <ligand>
        <name>substrate</name>
    </ligand>
</feature>
<dbReference type="NCBIfam" id="TIGR01986">
    <property type="entry name" value="glut_syn_euk"/>
    <property type="match status" value="1"/>
</dbReference>
<evidence type="ECO:0000256" key="9">
    <source>
        <dbReference type="ARBA" id="ARBA00022741"/>
    </source>
</evidence>
<dbReference type="Gene3D" id="3.30.470.20">
    <property type="entry name" value="ATP-grasp fold, B domain"/>
    <property type="match status" value="1"/>
</dbReference>
<keyword evidence="10 13" id="KW-0067">ATP-binding</keyword>
<protein>
    <recommendedName>
        <fullName evidence="5 13">Glutathione synthetase</fullName>
        <shortName evidence="13">GSH-S</shortName>
        <ecNumber evidence="4 13">6.3.2.3</ecNumber>
    </recommendedName>
</protein>
<dbReference type="GO" id="GO:0005524">
    <property type="term" value="F:ATP binding"/>
    <property type="evidence" value="ECO:0007669"/>
    <property type="project" value="UniProtKB-UniRule"/>
</dbReference>
<dbReference type="FunFam" id="3.30.1490.50:FF:000002">
    <property type="entry name" value="Glutathione synthetase"/>
    <property type="match status" value="1"/>
</dbReference>
<dbReference type="PANTHER" id="PTHR11130:SF0">
    <property type="entry name" value="GLUTATHIONE SYNTHETASE"/>
    <property type="match status" value="1"/>
</dbReference>
<evidence type="ECO:0000256" key="3">
    <source>
        <dbReference type="ARBA" id="ARBA00011738"/>
    </source>
</evidence>
<evidence type="ECO:0000256" key="4">
    <source>
        <dbReference type="ARBA" id="ARBA00012214"/>
    </source>
</evidence>
<feature type="binding site" evidence="14">
    <location>
        <position position="153"/>
    </location>
    <ligand>
        <name>ATP</name>
        <dbReference type="ChEBI" id="CHEBI:30616"/>
    </ligand>
</feature>
<comment type="caution">
    <text evidence="17">The sequence shown here is derived from an EMBL/GenBank/DDBJ whole genome shotgun (WGS) entry which is preliminary data.</text>
</comment>
<dbReference type="InterPro" id="IPR037013">
    <property type="entry name" value="GSH-S_sub-bd_sf"/>
</dbReference>
<evidence type="ECO:0000256" key="2">
    <source>
        <dbReference type="ARBA" id="ARBA00010385"/>
    </source>
</evidence>
<feature type="binding site" evidence="14">
    <location>
        <position position="463"/>
    </location>
    <ligand>
        <name>ATP</name>
        <dbReference type="ChEBI" id="CHEBI:30616"/>
    </ligand>
</feature>
<comment type="cofactor">
    <cofactor evidence="13 15">
        <name>Mg(2+)</name>
        <dbReference type="ChEBI" id="CHEBI:18420"/>
    </cofactor>
    <text evidence="13 15">Binds 1 Mg(2+) ion per subunit.</text>
</comment>
<dbReference type="Gene3D" id="3.30.1490.50">
    <property type="match status" value="1"/>
</dbReference>
<keyword evidence="9 13" id="KW-0547">Nucleotide-binding</keyword>
<evidence type="ECO:0000256" key="6">
    <source>
        <dbReference type="ARBA" id="ARBA00022598"/>
    </source>
</evidence>
<reference evidence="17 18" key="1">
    <citation type="submission" date="2024-04" db="EMBL/GenBank/DDBJ databases">
        <authorList>
            <consortium name="Genoscope - CEA"/>
            <person name="William W."/>
        </authorList>
    </citation>
    <scope>NUCLEOTIDE SEQUENCE [LARGE SCALE GENOMIC DNA]</scope>
</reference>
<feature type="binding site" evidence="15">
    <location>
        <position position="379"/>
    </location>
    <ligand>
        <name>Mg(2+)</name>
        <dbReference type="ChEBI" id="CHEBI:18420"/>
    </ligand>
</feature>
<feature type="binding site" evidence="14">
    <location>
        <position position="461"/>
    </location>
    <ligand>
        <name>substrate</name>
    </ligand>
</feature>
<sequence length="486" mass="54290">MATSIYDVDLPDWRLKEILDVANEWTICNGVSIKSGGEGVEARKAVSAPYSLFPSVVPASILQQAKSSMVHFNRLMHKVALDHDFLEESLKNVIKADDFMENLWNIYLKVRDAGVKQPYHLGLFRNDFMMNCLNNVGPGELVSADQLELKQIEFNAISSSFGGLSEQLGHLHRLTLRMCGKQFDSDQIPENRSATGLAQGLAAAWDLYGNPKAVLLYLISSDERNVIDQRWLEFKMYNTHPQIRVLRRTLAELSDNGILQGDGRLFLGNDEVAVVYMRDGYTAENYPTLKEWDGRLKMELSTAIKCPSIQYQLVGSKKIQQELARPGALEKFISDPAIVQSIRSTFADLYSLDLGEEGDIAVGKALAAPDKFVLKPQREGGGHNLYSEAITNFFTTYSNSKEREGYILMQRIFPWQQKNYLVKAGVPFVLSNVVSEVGIYGVYLGSEAEEKQNYECGHMLRTKISGTDEGGIVAGFAVLDTPFLVS</sequence>
<feature type="binding site" evidence="14">
    <location>
        <begin position="409"/>
        <end position="412"/>
    </location>
    <ligand>
        <name>ATP</name>
        <dbReference type="ChEBI" id="CHEBI:30616"/>
    </ligand>
</feature>
<dbReference type="InterPro" id="IPR004887">
    <property type="entry name" value="GSH_synth_subst-bd"/>
</dbReference>
<keyword evidence="11 13" id="KW-0460">Magnesium</keyword>
<dbReference type="Pfam" id="PF03917">
    <property type="entry name" value="GSH_synth_ATP"/>
    <property type="match status" value="1"/>
</dbReference>
<feature type="binding site" evidence="14">
    <location>
        <position position="469"/>
    </location>
    <ligand>
        <name>ATP</name>
        <dbReference type="ChEBI" id="CHEBI:30616"/>
    </ligand>
</feature>
<evidence type="ECO:0000313" key="17">
    <source>
        <dbReference type="EMBL" id="CAL1547212.1"/>
    </source>
</evidence>
<accession>A0AAV2IJZ5</accession>
<evidence type="ECO:0000256" key="10">
    <source>
        <dbReference type="ARBA" id="ARBA00022840"/>
    </source>
</evidence>
<dbReference type="GO" id="GO:0005829">
    <property type="term" value="C:cytosol"/>
    <property type="evidence" value="ECO:0007669"/>
    <property type="project" value="TreeGrafter"/>
</dbReference>
<dbReference type="GO" id="GO:0004363">
    <property type="term" value="F:glutathione synthase activity"/>
    <property type="evidence" value="ECO:0007669"/>
    <property type="project" value="UniProtKB-UniRule"/>
</dbReference>
<feature type="binding site" evidence="14">
    <location>
        <position position="125"/>
    </location>
    <ligand>
        <name>substrate</name>
    </ligand>
</feature>
<evidence type="ECO:0000256" key="8">
    <source>
        <dbReference type="ARBA" id="ARBA00022723"/>
    </source>
</evidence>
<dbReference type="InterPro" id="IPR014709">
    <property type="entry name" value="Glutathione_synthase_C_euk"/>
</dbReference>
<keyword evidence="7 13" id="KW-0317">Glutathione biosynthesis</keyword>
<organism evidence="17 18">
    <name type="scientific">Lymnaea stagnalis</name>
    <name type="common">Great pond snail</name>
    <name type="synonym">Helix stagnalis</name>
    <dbReference type="NCBI Taxonomy" id="6523"/>
    <lineage>
        <taxon>Eukaryota</taxon>
        <taxon>Metazoa</taxon>
        <taxon>Spiralia</taxon>
        <taxon>Lophotrochozoa</taxon>
        <taxon>Mollusca</taxon>
        <taxon>Gastropoda</taxon>
        <taxon>Heterobranchia</taxon>
        <taxon>Euthyneura</taxon>
        <taxon>Panpulmonata</taxon>
        <taxon>Hygrophila</taxon>
        <taxon>Lymnaeoidea</taxon>
        <taxon>Lymnaeidae</taxon>
        <taxon>Lymnaea</taxon>
    </lineage>
</organism>
<dbReference type="FunFam" id="3.40.50.1760:FF:000001">
    <property type="entry name" value="Glutathione synthetase"/>
    <property type="match status" value="1"/>
</dbReference>
<dbReference type="EMBL" id="CAXITT010000921">
    <property type="protein sequence ID" value="CAL1547212.1"/>
    <property type="molecule type" value="Genomic_DNA"/>
</dbReference>
<evidence type="ECO:0000256" key="13">
    <source>
        <dbReference type="PIRNR" id="PIRNR001558"/>
    </source>
</evidence>
<dbReference type="SUPFAM" id="SSF52440">
    <property type="entry name" value="PreATP-grasp domain"/>
    <property type="match status" value="1"/>
</dbReference>
<keyword evidence="6 13" id="KW-0436">Ligase</keyword>
<dbReference type="Pfam" id="PF03199">
    <property type="entry name" value="GSH_synthase"/>
    <property type="match status" value="1"/>
</dbReference>
<comment type="catalytic activity">
    <reaction evidence="12">
        <text>gamma-L-glutamyl-L-cysteine + glycine + ATP = glutathione + ADP + phosphate + H(+)</text>
        <dbReference type="Rhea" id="RHEA:13557"/>
        <dbReference type="ChEBI" id="CHEBI:15378"/>
        <dbReference type="ChEBI" id="CHEBI:30616"/>
        <dbReference type="ChEBI" id="CHEBI:43474"/>
        <dbReference type="ChEBI" id="CHEBI:57305"/>
        <dbReference type="ChEBI" id="CHEBI:57925"/>
        <dbReference type="ChEBI" id="CHEBI:58173"/>
        <dbReference type="ChEBI" id="CHEBI:456216"/>
        <dbReference type="EC" id="6.3.2.3"/>
    </reaction>
    <physiologicalReaction direction="left-to-right" evidence="12">
        <dbReference type="Rhea" id="RHEA:13558"/>
    </physiologicalReaction>
</comment>
<dbReference type="InterPro" id="IPR014049">
    <property type="entry name" value="Glutathione_synthase_N_euk"/>
</dbReference>
<dbReference type="Gene3D" id="3.40.50.1760">
    <property type="entry name" value="Glutathione synthase, substrate-binding domain superfamily, eukaryotic"/>
    <property type="match status" value="1"/>
</dbReference>
<feature type="binding site" evidence="14">
    <location>
        <position position="317"/>
    </location>
    <ligand>
        <name>ATP</name>
        <dbReference type="ChEBI" id="CHEBI:30616"/>
    </ligand>
</feature>
<name>A0AAV2IJZ5_LYMST</name>
<dbReference type="Proteomes" id="UP001497497">
    <property type="component" value="Unassembled WGS sequence"/>
</dbReference>
<feature type="binding site" evidence="14">
    <location>
        <position position="436"/>
    </location>
    <ligand>
        <name>ATP</name>
        <dbReference type="ChEBI" id="CHEBI:30616"/>
    </ligand>
</feature>
<dbReference type="PANTHER" id="PTHR11130">
    <property type="entry name" value="GLUTATHIONE SYNTHETASE"/>
    <property type="match status" value="1"/>
</dbReference>
<dbReference type="Gene3D" id="3.30.1490.80">
    <property type="match status" value="1"/>
</dbReference>
<evidence type="ECO:0000259" key="16">
    <source>
        <dbReference type="Pfam" id="PF03199"/>
    </source>
</evidence>
<dbReference type="InterPro" id="IPR014042">
    <property type="entry name" value="Glutathione_synthase_a-hlx"/>
</dbReference>
<feature type="binding site" evidence="15">
    <location>
        <position position="155"/>
    </location>
    <ligand>
        <name>Mg(2+)</name>
        <dbReference type="ChEBI" id="CHEBI:18420"/>
    </ligand>
</feature>
<dbReference type="SUPFAM" id="SSF56059">
    <property type="entry name" value="Glutathione synthetase ATP-binding domain-like"/>
    <property type="match status" value="1"/>
</dbReference>
<evidence type="ECO:0000256" key="12">
    <source>
        <dbReference type="ARBA" id="ARBA00048871"/>
    </source>
</evidence>
<dbReference type="AlphaFoldDB" id="A0AAV2IJZ5"/>
<comment type="pathway">
    <text evidence="1 13">Sulfur metabolism; glutathione biosynthesis; glutathione from L-cysteine and L-glutamate: step 2/2.</text>
</comment>
<evidence type="ECO:0000256" key="14">
    <source>
        <dbReference type="PIRSR" id="PIRSR001558-1"/>
    </source>
</evidence>
<evidence type="ECO:0000256" key="1">
    <source>
        <dbReference type="ARBA" id="ARBA00004965"/>
    </source>
</evidence>
<keyword evidence="8 13" id="KW-0479">Metal-binding</keyword>
<feature type="binding site" evidence="14">
    <location>
        <begin position="375"/>
        <end position="384"/>
    </location>
    <ligand>
        <name>ATP</name>
        <dbReference type="ChEBI" id="CHEBI:30616"/>
    </ligand>
</feature>
<dbReference type="GO" id="GO:0043295">
    <property type="term" value="F:glutathione binding"/>
    <property type="evidence" value="ECO:0007669"/>
    <property type="project" value="UniProtKB-UniRule"/>
</dbReference>
<comment type="similarity">
    <text evidence="2 13">Belongs to the eukaryotic GSH synthase family.</text>
</comment>
<evidence type="ECO:0000256" key="11">
    <source>
        <dbReference type="ARBA" id="ARBA00022842"/>
    </source>
</evidence>